<feature type="region of interest" description="Disordered" evidence="5">
    <location>
        <begin position="298"/>
        <end position="326"/>
    </location>
</feature>
<evidence type="ECO:0000256" key="2">
    <source>
        <dbReference type="ARBA" id="ARBA00023015"/>
    </source>
</evidence>
<keyword evidence="3" id="KW-0238">DNA-binding</keyword>
<dbReference type="SUPFAM" id="SSF46785">
    <property type="entry name" value="Winged helix' DNA-binding domain"/>
    <property type="match status" value="1"/>
</dbReference>
<evidence type="ECO:0000259" key="6">
    <source>
        <dbReference type="PROSITE" id="PS50931"/>
    </source>
</evidence>
<name>A0ABU8VPD6_9BURK</name>
<organism evidence="7 8">
    <name type="scientific">Variovorax ureilyticus</name>
    <dbReference type="NCBI Taxonomy" id="1836198"/>
    <lineage>
        <taxon>Bacteria</taxon>
        <taxon>Pseudomonadati</taxon>
        <taxon>Pseudomonadota</taxon>
        <taxon>Betaproteobacteria</taxon>
        <taxon>Burkholderiales</taxon>
        <taxon>Comamonadaceae</taxon>
        <taxon>Variovorax</taxon>
    </lineage>
</organism>
<sequence>MKLHFLRYFTVLAEELHFGRAADRLAITQPPLSLAIKALEEELGVQLFLRSSKHVELTPAGSAFLEEARQILDRIARASSIALAVASGSRGRLDVGMTGSLVYRGVPAIVRRFNADAHGIDLVLREMSTSEELQGLLHGQLDAGFLNAFVVPPQLRSLPLIEDEFVLCLPANHRRAGAKSVDLGELADERFVMFSRDVSPANYDNVIAIFSRAGVHPKTVHAARQWLTIVAMVAEGLGVSLVPRSLARSNVDNVRFVPFGGAPAIAPALLVWNPARMSPALERFIASAAATIEELRKDLRPKRRRMTRQGQGDLIKRPHQPQRGAS</sequence>
<evidence type="ECO:0000256" key="5">
    <source>
        <dbReference type="SAM" id="MobiDB-lite"/>
    </source>
</evidence>
<proteinExistence type="inferred from homology"/>
<dbReference type="RefSeq" id="WP_340360701.1">
    <property type="nucleotide sequence ID" value="NZ_JBBKZU010000020.1"/>
</dbReference>
<protein>
    <submittedName>
        <fullName evidence="7">LysR family transcriptional regulator</fullName>
    </submittedName>
</protein>
<dbReference type="PANTHER" id="PTHR30346">
    <property type="entry name" value="TRANSCRIPTIONAL DUAL REGULATOR HCAR-RELATED"/>
    <property type="match status" value="1"/>
</dbReference>
<dbReference type="Pfam" id="PF03466">
    <property type="entry name" value="LysR_substrate"/>
    <property type="match status" value="1"/>
</dbReference>
<evidence type="ECO:0000313" key="8">
    <source>
        <dbReference type="Proteomes" id="UP001365846"/>
    </source>
</evidence>
<dbReference type="InterPro" id="IPR005119">
    <property type="entry name" value="LysR_subst-bd"/>
</dbReference>
<keyword evidence="4" id="KW-0804">Transcription</keyword>
<dbReference type="InterPro" id="IPR036390">
    <property type="entry name" value="WH_DNA-bd_sf"/>
</dbReference>
<dbReference type="Gene3D" id="3.40.190.10">
    <property type="entry name" value="Periplasmic binding protein-like II"/>
    <property type="match status" value="2"/>
</dbReference>
<reference evidence="7 8" key="1">
    <citation type="submission" date="2024-03" db="EMBL/GenBank/DDBJ databases">
        <title>Novel species of the genus Variovorax.</title>
        <authorList>
            <person name="Liu Q."/>
            <person name="Xin Y.-H."/>
        </authorList>
    </citation>
    <scope>NUCLEOTIDE SEQUENCE [LARGE SCALE GENOMIC DNA]</scope>
    <source>
        <strain evidence="7 8">KACC 18899</strain>
    </source>
</reference>
<feature type="domain" description="HTH lysR-type" evidence="6">
    <location>
        <begin position="1"/>
        <end position="58"/>
    </location>
</feature>
<accession>A0ABU8VPD6</accession>
<keyword evidence="2" id="KW-0805">Transcription regulation</keyword>
<dbReference type="PANTHER" id="PTHR30346:SF0">
    <property type="entry name" value="HCA OPERON TRANSCRIPTIONAL ACTIVATOR HCAR"/>
    <property type="match status" value="1"/>
</dbReference>
<evidence type="ECO:0000256" key="3">
    <source>
        <dbReference type="ARBA" id="ARBA00023125"/>
    </source>
</evidence>
<comment type="similarity">
    <text evidence="1">Belongs to the LysR transcriptional regulatory family.</text>
</comment>
<dbReference type="PROSITE" id="PS50931">
    <property type="entry name" value="HTH_LYSR"/>
    <property type="match status" value="1"/>
</dbReference>
<gene>
    <name evidence="7" type="ORF">WKW77_30835</name>
</gene>
<comment type="caution">
    <text evidence="7">The sequence shown here is derived from an EMBL/GenBank/DDBJ whole genome shotgun (WGS) entry which is preliminary data.</text>
</comment>
<dbReference type="Proteomes" id="UP001365846">
    <property type="component" value="Unassembled WGS sequence"/>
</dbReference>
<dbReference type="InterPro" id="IPR000847">
    <property type="entry name" value="LysR_HTH_N"/>
</dbReference>
<dbReference type="Pfam" id="PF00126">
    <property type="entry name" value="HTH_1"/>
    <property type="match status" value="1"/>
</dbReference>
<dbReference type="SUPFAM" id="SSF53850">
    <property type="entry name" value="Periplasmic binding protein-like II"/>
    <property type="match status" value="1"/>
</dbReference>
<dbReference type="Gene3D" id="1.10.10.10">
    <property type="entry name" value="Winged helix-like DNA-binding domain superfamily/Winged helix DNA-binding domain"/>
    <property type="match status" value="1"/>
</dbReference>
<evidence type="ECO:0000313" key="7">
    <source>
        <dbReference type="EMBL" id="MEJ8815496.1"/>
    </source>
</evidence>
<dbReference type="PRINTS" id="PR00039">
    <property type="entry name" value="HTHLYSR"/>
</dbReference>
<evidence type="ECO:0000256" key="4">
    <source>
        <dbReference type="ARBA" id="ARBA00023163"/>
    </source>
</evidence>
<dbReference type="InterPro" id="IPR036388">
    <property type="entry name" value="WH-like_DNA-bd_sf"/>
</dbReference>
<evidence type="ECO:0000256" key="1">
    <source>
        <dbReference type="ARBA" id="ARBA00009437"/>
    </source>
</evidence>
<keyword evidence="8" id="KW-1185">Reference proteome</keyword>
<dbReference type="EMBL" id="JBBKZU010000020">
    <property type="protein sequence ID" value="MEJ8815496.1"/>
    <property type="molecule type" value="Genomic_DNA"/>
</dbReference>